<proteinExistence type="predicted"/>
<dbReference type="AlphaFoldDB" id="A0A8J3FKR0"/>
<sequence length="51" mass="5137">MYSKTAGGLGVVGGVATLADTGIAILWLLIGGVALIGLGAALLRFIPRREN</sequence>
<keyword evidence="3" id="KW-1185">Reference proteome</keyword>
<dbReference type="RefSeq" id="WP_189114841.1">
    <property type="nucleotide sequence ID" value="NZ_BMQC01000009.1"/>
</dbReference>
<name>A0A8J3FKR0_9ACTN</name>
<evidence type="ECO:0000313" key="2">
    <source>
        <dbReference type="EMBL" id="GGK34529.1"/>
    </source>
</evidence>
<gene>
    <name evidence="2" type="ORF">GCM10010124_28950</name>
</gene>
<organism evidence="2 3">
    <name type="scientific">Pilimelia terevasa</name>
    <dbReference type="NCBI Taxonomy" id="53372"/>
    <lineage>
        <taxon>Bacteria</taxon>
        <taxon>Bacillati</taxon>
        <taxon>Actinomycetota</taxon>
        <taxon>Actinomycetes</taxon>
        <taxon>Micromonosporales</taxon>
        <taxon>Micromonosporaceae</taxon>
        <taxon>Pilimelia</taxon>
    </lineage>
</organism>
<dbReference type="EMBL" id="BMQC01000009">
    <property type="protein sequence ID" value="GGK34529.1"/>
    <property type="molecule type" value="Genomic_DNA"/>
</dbReference>
<protein>
    <submittedName>
        <fullName evidence="2">Uncharacterized protein</fullName>
    </submittedName>
</protein>
<evidence type="ECO:0000313" key="3">
    <source>
        <dbReference type="Proteomes" id="UP000662200"/>
    </source>
</evidence>
<keyword evidence="1" id="KW-0812">Transmembrane</keyword>
<accession>A0A8J3FKR0</accession>
<keyword evidence="1" id="KW-0472">Membrane</keyword>
<keyword evidence="1" id="KW-1133">Transmembrane helix</keyword>
<reference evidence="2" key="2">
    <citation type="submission" date="2020-09" db="EMBL/GenBank/DDBJ databases">
        <authorList>
            <person name="Sun Q."/>
            <person name="Ohkuma M."/>
        </authorList>
    </citation>
    <scope>NUCLEOTIDE SEQUENCE</scope>
    <source>
        <strain evidence="2">JCM 3091</strain>
    </source>
</reference>
<comment type="caution">
    <text evidence="2">The sequence shown here is derived from an EMBL/GenBank/DDBJ whole genome shotgun (WGS) entry which is preliminary data.</text>
</comment>
<dbReference type="Proteomes" id="UP000662200">
    <property type="component" value="Unassembled WGS sequence"/>
</dbReference>
<evidence type="ECO:0000256" key="1">
    <source>
        <dbReference type="SAM" id="Phobius"/>
    </source>
</evidence>
<reference evidence="2" key="1">
    <citation type="journal article" date="2014" name="Int. J. Syst. Evol. Microbiol.">
        <title>Complete genome sequence of Corynebacterium casei LMG S-19264T (=DSM 44701T), isolated from a smear-ripened cheese.</title>
        <authorList>
            <consortium name="US DOE Joint Genome Institute (JGI-PGF)"/>
            <person name="Walter F."/>
            <person name="Albersmeier A."/>
            <person name="Kalinowski J."/>
            <person name="Ruckert C."/>
        </authorList>
    </citation>
    <scope>NUCLEOTIDE SEQUENCE</scope>
    <source>
        <strain evidence="2">JCM 3091</strain>
    </source>
</reference>
<feature type="transmembrane region" description="Helical" evidence="1">
    <location>
        <begin position="24"/>
        <end position="46"/>
    </location>
</feature>